<reference evidence="2" key="1">
    <citation type="submission" date="2023-07" db="EMBL/GenBank/DDBJ databases">
        <title>Genomic Encyclopedia of Type Strains, Phase IV (KMG-IV): sequencing the most valuable type-strain genomes for metagenomic binning, comparative biology and taxonomic classification.</title>
        <authorList>
            <person name="Goeker M."/>
        </authorList>
    </citation>
    <scope>NUCLEOTIDE SEQUENCE</scope>
    <source>
        <strain evidence="2">DSM 23947</strain>
    </source>
</reference>
<feature type="transmembrane region" description="Helical" evidence="1">
    <location>
        <begin position="56"/>
        <end position="75"/>
    </location>
</feature>
<keyword evidence="3" id="KW-1185">Reference proteome</keyword>
<organism evidence="2 3">
    <name type="scientific">Oikeobacillus pervagus</name>
    <dbReference type="NCBI Taxonomy" id="1325931"/>
    <lineage>
        <taxon>Bacteria</taxon>
        <taxon>Bacillati</taxon>
        <taxon>Bacillota</taxon>
        <taxon>Bacilli</taxon>
        <taxon>Bacillales</taxon>
        <taxon>Bacillaceae</taxon>
        <taxon>Oikeobacillus</taxon>
    </lineage>
</organism>
<comment type="caution">
    <text evidence="2">The sequence shown here is derived from an EMBL/GenBank/DDBJ whole genome shotgun (WGS) entry which is preliminary data.</text>
</comment>
<proteinExistence type="predicted"/>
<sequence>MSTYMMILSLLVLLIAAIGFVYTLKVTRLQKTLKGNQDTAIPKDVQEGAYKRNPIFLSYIIGFGALLLFILYLFFKFY</sequence>
<keyword evidence="1" id="KW-0812">Transmembrane</keyword>
<dbReference type="AlphaFoldDB" id="A0AAJ1T4T8"/>
<keyword evidence="1" id="KW-0472">Membrane</keyword>
<dbReference type="EMBL" id="JAUSUC010000011">
    <property type="protein sequence ID" value="MDQ0214820.1"/>
    <property type="molecule type" value="Genomic_DNA"/>
</dbReference>
<dbReference type="Proteomes" id="UP001237207">
    <property type="component" value="Unassembled WGS sequence"/>
</dbReference>
<evidence type="ECO:0000256" key="1">
    <source>
        <dbReference type="SAM" id="Phobius"/>
    </source>
</evidence>
<gene>
    <name evidence="2" type="ORF">J2S13_001217</name>
</gene>
<protein>
    <submittedName>
        <fullName evidence="2">Protein-S-isoprenylcysteine O-methyltransferase Ste14</fullName>
    </submittedName>
</protein>
<keyword evidence="1" id="KW-1133">Transmembrane helix</keyword>
<evidence type="ECO:0000313" key="3">
    <source>
        <dbReference type="Proteomes" id="UP001237207"/>
    </source>
</evidence>
<evidence type="ECO:0000313" key="2">
    <source>
        <dbReference type="EMBL" id="MDQ0214820.1"/>
    </source>
</evidence>
<name>A0AAJ1T4T8_9BACI</name>
<accession>A0AAJ1T4T8</accession>
<dbReference type="RefSeq" id="WP_307256812.1">
    <property type="nucleotide sequence ID" value="NZ_JAUSUC010000011.1"/>
</dbReference>